<accession>A0A101NN30</accession>
<dbReference type="STRING" id="67386.AQI95_42805"/>
<organism evidence="6 7">
    <name type="scientific">Streptomyces yokosukanensis</name>
    <dbReference type="NCBI Taxonomy" id="67386"/>
    <lineage>
        <taxon>Bacteria</taxon>
        <taxon>Bacillati</taxon>
        <taxon>Actinomycetota</taxon>
        <taxon>Actinomycetes</taxon>
        <taxon>Kitasatosporales</taxon>
        <taxon>Streptomycetaceae</taxon>
        <taxon>Streptomyces</taxon>
    </lineage>
</organism>
<dbReference type="Gene3D" id="3.40.190.10">
    <property type="entry name" value="Periplasmic binding protein-like II"/>
    <property type="match status" value="2"/>
</dbReference>
<protein>
    <submittedName>
        <fullName evidence="6">LysR family transcriptional regulator</fullName>
    </submittedName>
</protein>
<evidence type="ECO:0000256" key="3">
    <source>
        <dbReference type="ARBA" id="ARBA00023125"/>
    </source>
</evidence>
<dbReference type="OrthoDB" id="79118at2"/>
<dbReference type="GO" id="GO:0032993">
    <property type="term" value="C:protein-DNA complex"/>
    <property type="evidence" value="ECO:0007669"/>
    <property type="project" value="TreeGrafter"/>
</dbReference>
<proteinExistence type="inferred from homology"/>
<evidence type="ECO:0000259" key="5">
    <source>
        <dbReference type="PROSITE" id="PS50931"/>
    </source>
</evidence>
<evidence type="ECO:0000313" key="6">
    <source>
        <dbReference type="EMBL" id="KUM96027.1"/>
    </source>
</evidence>
<dbReference type="Gene3D" id="1.10.10.10">
    <property type="entry name" value="Winged helix-like DNA-binding domain superfamily/Winged helix DNA-binding domain"/>
    <property type="match status" value="1"/>
</dbReference>
<dbReference type="InterPro" id="IPR036388">
    <property type="entry name" value="WH-like_DNA-bd_sf"/>
</dbReference>
<keyword evidence="7" id="KW-1185">Reference proteome</keyword>
<name>A0A101NN30_9ACTN</name>
<reference evidence="6 7" key="1">
    <citation type="submission" date="2015-10" db="EMBL/GenBank/DDBJ databases">
        <title>Draft genome sequence of Streptomyces yokosukanensis DSM 40224, type strain for the species Streptomyces yokosukanensis.</title>
        <authorList>
            <person name="Ruckert C."/>
            <person name="Winkler A."/>
            <person name="Kalinowski J."/>
            <person name="Kampfer P."/>
            <person name="Glaeser S."/>
        </authorList>
    </citation>
    <scope>NUCLEOTIDE SEQUENCE [LARGE SCALE GENOMIC DNA]</scope>
    <source>
        <strain evidence="6 7">DSM 40224</strain>
    </source>
</reference>
<dbReference type="InterPro" id="IPR005119">
    <property type="entry name" value="LysR_subst-bd"/>
</dbReference>
<dbReference type="RefSeq" id="WP_067136749.1">
    <property type="nucleotide sequence ID" value="NZ_KQ948245.1"/>
</dbReference>
<dbReference type="PANTHER" id="PTHR30346">
    <property type="entry name" value="TRANSCRIPTIONAL DUAL REGULATOR HCAR-RELATED"/>
    <property type="match status" value="1"/>
</dbReference>
<evidence type="ECO:0000256" key="1">
    <source>
        <dbReference type="ARBA" id="ARBA00009437"/>
    </source>
</evidence>
<dbReference type="InterPro" id="IPR000847">
    <property type="entry name" value="LysR_HTH_N"/>
</dbReference>
<dbReference type="FunFam" id="1.10.10.10:FF:000001">
    <property type="entry name" value="LysR family transcriptional regulator"/>
    <property type="match status" value="1"/>
</dbReference>
<feature type="domain" description="HTH lysR-type" evidence="5">
    <location>
        <begin position="16"/>
        <end position="73"/>
    </location>
</feature>
<dbReference type="EMBL" id="LMWN01000103">
    <property type="protein sequence ID" value="KUM96027.1"/>
    <property type="molecule type" value="Genomic_DNA"/>
</dbReference>
<dbReference type="Proteomes" id="UP000053127">
    <property type="component" value="Unassembled WGS sequence"/>
</dbReference>
<comment type="similarity">
    <text evidence="1">Belongs to the LysR transcriptional regulatory family.</text>
</comment>
<dbReference type="Pfam" id="PF00126">
    <property type="entry name" value="HTH_1"/>
    <property type="match status" value="1"/>
</dbReference>
<gene>
    <name evidence="6" type="ORF">AQI95_42805</name>
</gene>
<dbReference type="AlphaFoldDB" id="A0A101NN30"/>
<dbReference type="CDD" id="cd08414">
    <property type="entry name" value="PBP2_LTTR_aromatics_like"/>
    <property type="match status" value="1"/>
</dbReference>
<keyword evidence="2" id="KW-0805">Transcription regulation</keyword>
<keyword evidence="3" id="KW-0238">DNA-binding</keyword>
<sequence length="305" mass="33298">MVPRYASPVPKPSADLDLRLVRYFTVLAEHRRFGSAAEQLRITQPSLSRQISKLETQVGARLLERTARGSRLTEAGEAFLPRAHALLRSAAHATAAARTAAQPQRITIGYTADLLITAAVRHMRHHHPDADIHTSYLSWDSPREALLDHRVDAVVTRLPLTTDGLAVTTLYDEARVLAVPLDHSLAGRESVTLDDIADEPLPRVPDPAWNAYWRIDPRPDGRPAPGGPLAQVAEDKLEFVASGQAVAIMPVTARLRPDITTIPLRGVDPGHIVLATRAADPNRLLAAFRRSARTHLTGPPPQTSS</sequence>
<comment type="caution">
    <text evidence="6">The sequence shown here is derived from an EMBL/GenBank/DDBJ whole genome shotgun (WGS) entry which is preliminary data.</text>
</comment>
<dbReference type="GO" id="GO:0003677">
    <property type="term" value="F:DNA binding"/>
    <property type="evidence" value="ECO:0007669"/>
    <property type="project" value="UniProtKB-KW"/>
</dbReference>
<dbReference type="PANTHER" id="PTHR30346:SF0">
    <property type="entry name" value="HCA OPERON TRANSCRIPTIONAL ACTIVATOR HCAR"/>
    <property type="match status" value="1"/>
</dbReference>
<evidence type="ECO:0000256" key="2">
    <source>
        <dbReference type="ARBA" id="ARBA00023015"/>
    </source>
</evidence>
<evidence type="ECO:0000313" key="7">
    <source>
        <dbReference type="Proteomes" id="UP000053127"/>
    </source>
</evidence>
<keyword evidence="4" id="KW-0804">Transcription</keyword>
<dbReference type="InterPro" id="IPR036390">
    <property type="entry name" value="WH_DNA-bd_sf"/>
</dbReference>
<dbReference type="Pfam" id="PF03466">
    <property type="entry name" value="LysR_substrate"/>
    <property type="match status" value="1"/>
</dbReference>
<evidence type="ECO:0000256" key="4">
    <source>
        <dbReference type="ARBA" id="ARBA00023163"/>
    </source>
</evidence>
<dbReference type="GO" id="GO:0003700">
    <property type="term" value="F:DNA-binding transcription factor activity"/>
    <property type="evidence" value="ECO:0007669"/>
    <property type="project" value="InterPro"/>
</dbReference>
<dbReference type="PRINTS" id="PR00039">
    <property type="entry name" value="HTHLYSR"/>
</dbReference>
<dbReference type="SUPFAM" id="SSF53850">
    <property type="entry name" value="Periplasmic binding protein-like II"/>
    <property type="match status" value="1"/>
</dbReference>
<dbReference type="SUPFAM" id="SSF46785">
    <property type="entry name" value="Winged helix' DNA-binding domain"/>
    <property type="match status" value="1"/>
</dbReference>
<dbReference type="PROSITE" id="PS50931">
    <property type="entry name" value="HTH_LYSR"/>
    <property type="match status" value="1"/>
</dbReference>